<dbReference type="PANTHER" id="PTHR43189">
    <property type="entry name" value="ZINC-TYPE ALCOHOL DEHYDROGENASE-LIKE PROTEIN C1198.01-RELATED"/>
    <property type="match status" value="1"/>
</dbReference>
<dbReference type="EMBL" id="BKCN01000022">
    <property type="protein sequence ID" value="GER05341.1"/>
    <property type="molecule type" value="Genomic_DNA"/>
</dbReference>
<evidence type="ECO:0000256" key="1">
    <source>
        <dbReference type="ARBA" id="ARBA00023002"/>
    </source>
</evidence>
<sequence>MESMAIVLEKPKELGLRALPLVDPNDADLVVETRYSGISTGTERLLWSGDMPDFPGMGYPLVPGYESVGHVLEAGSATGYKAGDAVFVPGANCFGDVRGLFGGTASHLVVAADRCISLSKERVGVDLGEQGILIALAATAYHAIFPKQTAEPLPDLIIGHGVLGRLIARLAVQAGGNPKVWELDAGRRGGGMGYQVVHPDGDPKTDYHSICDVSGDSAILDRLIARLAPGGIINLAGFYALPLSFSFPPAFMREARLRIAAQWTPDDLAAVMTLISSRALSLDDLITHRTDLRQADDAYRTAFGDPACLKMILDWRSIR</sequence>
<dbReference type="InterPro" id="IPR005903">
    <property type="entry name" value="BchC"/>
</dbReference>
<dbReference type="Pfam" id="PF08240">
    <property type="entry name" value="ADH_N"/>
    <property type="match status" value="1"/>
</dbReference>
<dbReference type="Proteomes" id="UP000324996">
    <property type="component" value="Unassembled WGS sequence"/>
</dbReference>
<dbReference type="NCBIfam" id="TIGR01202">
    <property type="entry name" value="bchC"/>
    <property type="match status" value="1"/>
</dbReference>
<keyword evidence="1" id="KW-0560">Oxidoreductase</keyword>
<dbReference type="Gene3D" id="3.40.50.720">
    <property type="entry name" value="NAD(P)-binding Rossmann-like Domain"/>
    <property type="match status" value="1"/>
</dbReference>
<organism evidence="3 4">
    <name type="scientific">Iodidimonas nitroreducens</name>
    <dbReference type="NCBI Taxonomy" id="1236968"/>
    <lineage>
        <taxon>Bacteria</taxon>
        <taxon>Pseudomonadati</taxon>
        <taxon>Pseudomonadota</taxon>
        <taxon>Alphaproteobacteria</taxon>
        <taxon>Iodidimonadales</taxon>
        <taxon>Iodidimonadaceae</taxon>
        <taxon>Iodidimonas</taxon>
    </lineage>
</organism>
<keyword evidence="4" id="KW-1185">Reference proteome</keyword>
<dbReference type="InterPro" id="IPR011032">
    <property type="entry name" value="GroES-like_sf"/>
</dbReference>
<dbReference type="AlphaFoldDB" id="A0A5A7NAE3"/>
<dbReference type="SUPFAM" id="SSF51735">
    <property type="entry name" value="NAD(P)-binding Rossmann-fold domains"/>
    <property type="match status" value="1"/>
</dbReference>
<proteinExistence type="predicted"/>
<dbReference type="RefSeq" id="WP_042083796.1">
    <property type="nucleotide sequence ID" value="NZ_BKCN01000022.1"/>
</dbReference>
<reference evidence="3 4" key="1">
    <citation type="submission" date="2019-09" db="EMBL/GenBank/DDBJ databases">
        <title>NBRP : Genome information of microbial organism related human and environment.</title>
        <authorList>
            <person name="Hattori M."/>
            <person name="Oshima K."/>
            <person name="Inaba H."/>
            <person name="Suda W."/>
            <person name="Sakamoto M."/>
            <person name="Iino T."/>
            <person name="Kitahara M."/>
            <person name="Oshida Y."/>
            <person name="Iida T."/>
            <person name="Kudo T."/>
            <person name="Itoh T."/>
            <person name="Ohkuma M."/>
        </authorList>
    </citation>
    <scope>NUCLEOTIDE SEQUENCE [LARGE SCALE GENOMIC DNA]</scope>
    <source>
        <strain evidence="3 4">Q-1</strain>
    </source>
</reference>
<protein>
    <submittedName>
        <fullName evidence="3">Chlorophyll synthesis pathway protein BchC</fullName>
    </submittedName>
</protein>
<accession>A0A5A7NAE3</accession>
<dbReference type="CDD" id="cd08255">
    <property type="entry name" value="2-desacetyl-2-hydroxyethyl_bacteriochlorophyllide_like"/>
    <property type="match status" value="1"/>
</dbReference>
<name>A0A5A7NAE3_9PROT</name>
<dbReference type="PANTHER" id="PTHR43189:SF1">
    <property type="entry name" value="ZINC-TYPE ALCOHOL DEHYDROGENASE-LIKE PROTEIN C1198.01"/>
    <property type="match status" value="1"/>
</dbReference>
<dbReference type="GO" id="GO:0036354">
    <property type="term" value="F:bacteriochlorophyllide-a dehydrogenase activity"/>
    <property type="evidence" value="ECO:0007669"/>
    <property type="project" value="InterPro"/>
</dbReference>
<gene>
    <name evidence="3" type="ORF">JCM17846_30230</name>
</gene>
<dbReference type="InterPro" id="IPR013154">
    <property type="entry name" value="ADH-like_N"/>
</dbReference>
<dbReference type="SUPFAM" id="SSF50129">
    <property type="entry name" value="GroES-like"/>
    <property type="match status" value="1"/>
</dbReference>
<dbReference type="InterPro" id="IPR036291">
    <property type="entry name" value="NAD(P)-bd_dom_sf"/>
</dbReference>
<evidence type="ECO:0000313" key="4">
    <source>
        <dbReference type="Proteomes" id="UP000324996"/>
    </source>
</evidence>
<feature type="domain" description="Alcohol dehydrogenase-like N-terminal" evidence="2">
    <location>
        <begin position="27"/>
        <end position="118"/>
    </location>
</feature>
<comment type="caution">
    <text evidence="3">The sequence shown here is derived from an EMBL/GenBank/DDBJ whole genome shotgun (WGS) entry which is preliminary data.</text>
</comment>
<evidence type="ECO:0000313" key="3">
    <source>
        <dbReference type="EMBL" id="GER05341.1"/>
    </source>
</evidence>
<evidence type="ECO:0000259" key="2">
    <source>
        <dbReference type="Pfam" id="PF08240"/>
    </source>
</evidence>
<dbReference type="Gene3D" id="3.90.180.10">
    <property type="entry name" value="Medium-chain alcohol dehydrogenases, catalytic domain"/>
    <property type="match status" value="2"/>
</dbReference>